<dbReference type="PROSITE" id="PS51686">
    <property type="entry name" value="SAM_MT_RSMB_NOP"/>
    <property type="match status" value="1"/>
</dbReference>
<dbReference type="GO" id="GO:0000470">
    <property type="term" value="P:maturation of LSU-rRNA"/>
    <property type="evidence" value="ECO:0007669"/>
    <property type="project" value="TreeGrafter"/>
</dbReference>
<reference evidence="7" key="1">
    <citation type="submission" date="2013-12" db="EMBL/GenBank/DDBJ databases">
        <authorList>
            <person name="Linke B."/>
        </authorList>
    </citation>
    <scope>NUCLEOTIDE SEQUENCE [LARGE SCALE GENOMIC DNA]</scope>
    <source>
        <strain evidence="7">CRIB-18</strain>
    </source>
</reference>
<dbReference type="PANTHER" id="PTHR22807:SF54">
    <property type="entry name" value="CHROMOSOME UNDETERMINED SCAFFOLD_82, WHOLE GENOME SHOTGUN SEQUENCE"/>
    <property type="match status" value="1"/>
</dbReference>
<feature type="binding site" evidence="5">
    <location>
        <position position="277"/>
    </location>
    <ligand>
        <name>S-adenosyl-L-methionine</name>
        <dbReference type="ChEBI" id="CHEBI:59789"/>
    </ligand>
</feature>
<comment type="similarity">
    <text evidence="5">Belongs to the class I-like SAM-binding methyltransferase superfamily. RsmB/NOP family.</text>
</comment>
<keyword evidence="8" id="KW-1185">Reference proteome</keyword>
<evidence type="ECO:0000256" key="4">
    <source>
        <dbReference type="ARBA" id="ARBA00022884"/>
    </source>
</evidence>
<feature type="binding site" evidence="5">
    <location>
        <position position="232"/>
    </location>
    <ligand>
        <name>S-adenosyl-L-methionine</name>
        <dbReference type="ChEBI" id="CHEBI:59789"/>
    </ligand>
</feature>
<dbReference type="InterPro" id="IPR023267">
    <property type="entry name" value="RCMT"/>
</dbReference>
<dbReference type="EMBL" id="CCEJ010000001">
    <property type="protein sequence ID" value="CDR33041.1"/>
    <property type="molecule type" value="Genomic_DNA"/>
</dbReference>
<dbReference type="Gene3D" id="3.30.70.1170">
    <property type="entry name" value="Sun protein, domain 3"/>
    <property type="match status" value="1"/>
</dbReference>
<dbReference type="EC" id="2.1.1.176" evidence="7"/>
<dbReference type="InterPro" id="IPR001678">
    <property type="entry name" value="MeTrfase_RsmB-F_NOP2_dom"/>
</dbReference>
<organism evidence="7 8">
    <name type="scientific">Candidatus Criblamydia sequanensis CRIB-18</name>
    <dbReference type="NCBI Taxonomy" id="1437425"/>
    <lineage>
        <taxon>Bacteria</taxon>
        <taxon>Pseudomonadati</taxon>
        <taxon>Chlamydiota</taxon>
        <taxon>Chlamydiia</taxon>
        <taxon>Parachlamydiales</taxon>
        <taxon>Candidatus Criblamydiaceae</taxon>
        <taxon>Candidatus Criblamydia</taxon>
    </lineage>
</organism>
<keyword evidence="3 5" id="KW-0949">S-adenosyl-L-methionine</keyword>
<evidence type="ECO:0000259" key="6">
    <source>
        <dbReference type="PROSITE" id="PS51686"/>
    </source>
</evidence>
<comment type="caution">
    <text evidence="5">Lacks conserved residue(s) required for the propagation of feature annotation.</text>
</comment>
<dbReference type="eggNOG" id="COG0144">
    <property type="taxonomic scope" value="Bacteria"/>
</dbReference>
<dbReference type="SUPFAM" id="SSF53335">
    <property type="entry name" value="S-adenosyl-L-methionine-dependent methyltransferases"/>
    <property type="match status" value="1"/>
</dbReference>
<dbReference type="InterPro" id="IPR049560">
    <property type="entry name" value="MeTrfase_RsmB-F_NOP2_cat"/>
</dbReference>
<dbReference type="Proteomes" id="UP000031552">
    <property type="component" value="Unassembled WGS sequence"/>
</dbReference>
<dbReference type="PRINTS" id="PR02008">
    <property type="entry name" value="RCMTFAMILY"/>
</dbReference>
<dbReference type="STRING" id="1437425.CSEC_0202"/>
<evidence type="ECO:0000313" key="7">
    <source>
        <dbReference type="EMBL" id="CDR33041.1"/>
    </source>
</evidence>
<dbReference type="GO" id="GO:0070475">
    <property type="term" value="P:rRNA base methylation"/>
    <property type="evidence" value="ECO:0007669"/>
    <property type="project" value="TreeGrafter"/>
</dbReference>
<dbReference type="GO" id="GO:0009383">
    <property type="term" value="F:rRNA (cytosine-C5-)-methyltransferase activity"/>
    <property type="evidence" value="ECO:0007669"/>
    <property type="project" value="TreeGrafter"/>
</dbReference>
<feature type="domain" description="SAM-dependent MTase RsmB/NOP-type" evidence="6">
    <location>
        <begin position="119"/>
        <end position="381"/>
    </location>
</feature>
<keyword evidence="1 5" id="KW-0489">Methyltransferase</keyword>
<evidence type="ECO:0000313" key="8">
    <source>
        <dbReference type="Proteomes" id="UP000031552"/>
    </source>
</evidence>
<reference evidence="7" key="2">
    <citation type="submission" date="2014-09" db="EMBL/GenBank/DDBJ databases">
        <title>Criblamydia sequanensis harbors a mega-plasmid encoding arsenite resistance.</title>
        <authorList>
            <person name="Bertelli C."/>
            <person name="Goesmann A."/>
            <person name="Greub G."/>
        </authorList>
    </citation>
    <scope>NUCLEOTIDE SEQUENCE [LARGE SCALE GENOMIC DNA]</scope>
    <source>
        <strain evidence="7">CRIB-18</strain>
    </source>
</reference>
<sequence length="381" mass="43962">MINVPFRKYHLLSFLNALKETVPMDVQLRDYLKNNKAIGSKDRAYIADTAYTLMRWKGLLDYILGSENDWEGRLKLLEEKGIDALKFTKDLPDHVKFSFPKFLYEALSRSFETEELFPLLSVLNEKAPICIRANALKIDRDDLFDKWSDEYPIQKTEESPYGIVFEDRVNLFGLEEFKKGFFEVQDEASQLVGLKIEAKPGDCVLDFCSGSGGKTLCFAPFMENKGQIYLHDVRKHALKEAKKRLKRAGIQNAQLIENTETQKLSKLKRKMDWVLVDAPCTGTGTLRRNPDMKWKLTEETLKRLLGLQRTIFEQALSYLKPNGIIAYATCSLLKEENEDQVAHFLKTYPLELIEPPFATIPKRKEKDGLFVALFKKVEKIK</sequence>
<gene>
    <name evidence="7" type="primary">rsmB</name>
    <name evidence="7" type="ORF">CSEC_0202</name>
</gene>
<dbReference type="PANTHER" id="PTHR22807">
    <property type="entry name" value="NOP2 YEAST -RELATED NOL1/NOP2/FMU SUN DOMAIN-CONTAINING"/>
    <property type="match status" value="1"/>
</dbReference>
<dbReference type="Gene3D" id="3.40.50.150">
    <property type="entry name" value="Vaccinia Virus protein VP39"/>
    <property type="match status" value="1"/>
</dbReference>
<comment type="caution">
    <text evidence="7">The sequence shown here is derived from an EMBL/GenBank/DDBJ whole genome shotgun (WGS) entry which is preliminary data.</text>
</comment>
<dbReference type="RefSeq" id="WP_041016538.1">
    <property type="nucleotide sequence ID" value="NZ_CCEJ010000001.1"/>
</dbReference>
<keyword evidence="4 5" id="KW-0694">RNA-binding</keyword>
<evidence type="ECO:0000256" key="2">
    <source>
        <dbReference type="ARBA" id="ARBA00022679"/>
    </source>
</evidence>
<dbReference type="InterPro" id="IPR054728">
    <property type="entry name" value="RsmB-like_ferredoxin"/>
</dbReference>
<proteinExistence type="inferred from homology"/>
<evidence type="ECO:0000256" key="3">
    <source>
        <dbReference type="ARBA" id="ARBA00022691"/>
    </source>
</evidence>
<dbReference type="OrthoDB" id="9810297at2"/>
<dbReference type="Pfam" id="PF01189">
    <property type="entry name" value="Methyltr_RsmB-F"/>
    <property type="match status" value="1"/>
</dbReference>
<protein>
    <submittedName>
        <fullName evidence="7">Ribosomal RNA small subunit methyltransferase B</fullName>
        <ecNumber evidence="7">2.1.1.176</ecNumber>
    </submittedName>
</protein>
<accession>A0A090CY09</accession>
<dbReference type="InterPro" id="IPR029063">
    <property type="entry name" value="SAM-dependent_MTases_sf"/>
</dbReference>
<feature type="active site" description="Nucleophile" evidence="5">
    <location>
        <position position="330"/>
    </location>
</feature>
<name>A0A090CY09_9BACT</name>
<dbReference type="Pfam" id="PF22458">
    <property type="entry name" value="RsmF-B_ferredox"/>
    <property type="match status" value="1"/>
</dbReference>
<dbReference type="AlphaFoldDB" id="A0A090CY09"/>
<evidence type="ECO:0000256" key="1">
    <source>
        <dbReference type="ARBA" id="ARBA00022603"/>
    </source>
</evidence>
<evidence type="ECO:0000256" key="5">
    <source>
        <dbReference type="PROSITE-ProRule" id="PRU01023"/>
    </source>
</evidence>
<keyword evidence="2 5" id="KW-0808">Transferase</keyword>
<dbReference type="GO" id="GO:0003723">
    <property type="term" value="F:RNA binding"/>
    <property type="evidence" value="ECO:0007669"/>
    <property type="project" value="UniProtKB-UniRule"/>
</dbReference>
<dbReference type="CDD" id="cd02440">
    <property type="entry name" value="AdoMet_MTases"/>
    <property type="match status" value="1"/>
</dbReference>